<feature type="region of interest" description="Disordered" evidence="1">
    <location>
        <begin position="20"/>
        <end position="100"/>
    </location>
</feature>
<evidence type="ECO:0000313" key="2">
    <source>
        <dbReference type="EMBL" id="PAX07572.1"/>
    </source>
</evidence>
<dbReference type="EMBL" id="NSLI01000003">
    <property type="protein sequence ID" value="PAX07572.1"/>
    <property type="molecule type" value="Genomic_DNA"/>
</dbReference>
<sequence>MKQRITIFTACLLGLAACDGPQEDRGEVTDNAAGVVSSEDAIESGPNETLGEARDDAAESANEAREAQADALEDQADQAREEADQRAEALEDQAEKARGR</sequence>
<dbReference type="PROSITE" id="PS51257">
    <property type="entry name" value="PROKAR_LIPOPROTEIN"/>
    <property type="match status" value="1"/>
</dbReference>
<organism evidence="2 3">
    <name type="scientific">Sphingomonas lenta</name>
    <dbReference type="NCBI Taxonomy" id="1141887"/>
    <lineage>
        <taxon>Bacteria</taxon>
        <taxon>Pseudomonadati</taxon>
        <taxon>Pseudomonadota</taxon>
        <taxon>Alphaproteobacteria</taxon>
        <taxon>Sphingomonadales</taxon>
        <taxon>Sphingomonadaceae</taxon>
        <taxon>Sphingomonas</taxon>
    </lineage>
</organism>
<evidence type="ECO:0000313" key="3">
    <source>
        <dbReference type="Proteomes" id="UP000218151"/>
    </source>
</evidence>
<evidence type="ECO:0000256" key="1">
    <source>
        <dbReference type="SAM" id="MobiDB-lite"/>
    </source>
</evidence>
<feature type="compositionally biased region" description="Basic and acidic residues" evidence="1">
    <location>
        <begin position="51"/>
        <end position="68"/>
    </location>
</feature>
<feature type="compositionally biased region" description="Basic and acidic residues" evidence="1">
    <location>
        <begin position="77"/>
        <end position="100"/>
    </location>
</feature>
<reference evidence="3" key="1">
    <citation type="submission" date="2017-09" db="EMBL/GenBank/DDBJ databases">
        <authorList>
            <person name="Feng G."/>
            <person name="Zhu H."/>
        </authorList>
    </citation>
    <scope>NUCLEOTIDE SEQUENCE [LARGE SCALE GENOMIC DNA]</scope>
    <source>
        <strain evidence="3">1PNM-20</strain>
    </source>
</reference>
<dbReference type="OrthoDB" id="7510853at2"/>
<gene>
    <name evidence="2" type="ORF">CKY28_07905</name>
</gene>
<dbReference type="AlphaFoldDB" id="A0A2A2SEG2"/>
<dbReference type="RefSeq" id="WP_095997814.1">
    <property type="nucleotide sequence ID" value="NZ_NSLI01000003.1"/>
</dbReference>
<keyword evidence="3" id="KW-1185">Reference proteome</keyword>
<protein>
    <submittedName>
        <fullName evidence="2">Uncharacterized protein</fullName>
    </submittedName>
</protein>
<accession>A0A2A2SEG2</accession>
<dbReference type="Proteomes" id="UP000218151">
    <property type="component" value="Unassembled WGS sequence"/>
</dbReference>
<comment type="caution">
    <text evidence="2">The sequence shown here is derived from an EMBL/GenBank/DDBJ whole genome shotgun (WGS) entry which is preliminary data.</text>
</comment>
<proteinExistence type="predicted"/>
<name>A0A2A2SEG2_9SPHN</name>